<evidence type="ECO:0000313" key="2">
    <source>
        <dbReference type="Proteomes" id="UP000828251"/>
    </source>
</evidence>
<sequence>MPKSGTDPTYNRCDVDLAIFQANKLDCSDYASTRSEQSKHDIVEQIMKAMQDGEKVTGSTLRLVFRMITL</sequence>
<organism evidence="1 2">
    <name type="scientific">Gossypium stocksii</name>
    <dbReference type="NCBI Taxonomy" id="47602"/>
    <lineage>
        <taxon>Eukaryota</taxon>
        <taxon>Viridiplantae</taxon>
        <taxon>Streptophyta</taxon>
        <taxon>Embryophyta</taxon>
        <taxon>Tracheophyta</taxon>
        <taxon>Spermatophyta</taxon>
        <taxon>Magnoliopsida</taxon>
        <taxon>eudicotyledons</taxon>
        <taxon>Gunneridae</taxon>
        <taxon>Pentapetalae</taxon>
        <taxon>rosids</taxon>
        <taxon>malvids</taxon>
        <taxon>Malvales</taxon>
        <taxon>Malvaceae</taxon>
        <taxon>Malvoideae</taxon>
        <taxon>Gossypium</taxon>
    </lineage>
</organism>
<gene>
    <name evidence="1" type="ORF">J1N35_019168</name>
</gene>
<accession>A0A9D3VQF3</accession>
<keyword evidence="2" id="KW-1185">Reference proteome</keyword>
<name>A0A9D3VQF3_9ROSI</name>
<dbReference type="Proteomes" id="UP000828251">
    <property type="component" value="Unassembled WGS sequence"/>
</dbReference>
<dbReference type="EMBL" id="JAIQCV010000006">
    <property type="protein sequence ID" value="KAH1091911.1"/>
    <property type="molecule type" value="Genomic_DNA"/>
</dbReference>
<comment type="caution">
    <text evidence="1">The sequence shown here is derived from an EMBL/GenBank/DDBJ whole genome shotgun (WGS) entry which is preliminary data.</text>
</comment>
<evidence type="ECO:0000313" key="1">
    <source>
        <dbReference type="EMBL" id="KAH1091911.1"/>
    </source>
</evidence>
<reference evidence="1 2" key="1">
    <citation type="journal article" date="2021" name="Plant Biotechnol. J.">
        <title>Multi-omics assisted identification of the key and species-specific regulatory components of drought-tolerant mechanisms in Gossypium stocksii.</title>
        <authorList>
            <person name="Yu D."/>
            <person name="Ke L."/>
            <person name="Zhang D."/>
            <person name="Wu Y."/>
            <person name="Sun Y."/>
            <person name="Mei J."/>
            <person name="Sun J."/>
            <person name="Sun Y."/>
        </authorList>
    </citation>
    <scope>NUCLEOTIDE SEQUENCE [LARGE SCALE GENOMIC DNA]</scope>
    <source>
        <strain evidence="2">cv. E1</strain>
        <tissue evidence="1">Leaf</tissue>
    </source>
</reference>
<dbReference type="AlphaFoldDB" id="A0A9D3VQF3"/>
<dbReference type="OrthoDB" id="10397642at2759"/>
<protein>
    <submittedName>
        <fullName evidence="1">Uncharacterized protein</fullName>
    </submittedName>
</protein>
<proteinExistence type="predicted"/>